<dbReference type="Pfam" id="PF07804">
    <property type="entry name" value="HipA_C"/>
    <property type="match status" value="1"/>
</dbReference>
<name>A0A3P5X099_9MICC</name>
<gene>
    <name evidence="6" type="ORF">PSET11_01404</name>
</gene>
<dbReference type="RefSeq" id="WP_124091364.1">
    <property type="nucleotide sequence ID" value="NZ_CBCRYA010000004.1"/>
</dbReference>
<dbReference type="EMBL" id="UXAU01000020">
    <property type="protein sequence ID" value="VDC24631.1"/>
    <property type="molecule type" value="Genomic_DNA"/>
</dbReference>
<dbReference type="PANTHER" id="PTHR37419:SF8">
    <property type="entry name" value="TOXIN YJJJ"/>
    <property type="match status" value="1"/>
</dbReference>
<evidence type="ECO:0000313" key="6">
    <source>
        <dbReference type="EMBL" id="VDC24631.1"/>
    </source>
</evidence>
<keyword evidence="7" id="KW-1185">Reference proteome</keyword>
<dbReference type="GO" id="GO:0003677">
    <property type="term" value="F:DNA binding"/>
    <property type="evidence" value="ECO:0007669"/>
    <property type="project" value="UniProtKB-KW"/>
</dbReference>
<dbReference type="OrthoDB" id="3182374at2"/>
<feature type="domain" description="HipA-like C-terminal" evidence="4">
    <location>
        <begin position="168"/>
        <end position="380"/>
    </location>
</feature>
<evidence type="ECO:0000256" key="2">
    <source>
        <dbReference type="ARBA" id="ARBA00022679"/>
    </source>
</evidence>
<evidence type="ECO:0000259" key="4">
    <source>
        <dbReference type="Pfam" id="PF07804"/>
    </source>
</evidence>
<keyword evidence="3" id="KW-0418">Kinase</keyword>
<dbReference type="InterPro" id="IPR052028">
    <property type="entry name" value="HipA_Ser/Thr_kinase"/>
</dbReference>
<evidence type="ECO:0000259" key="5">
    <source>
        <dbReference type="Pfam" id="PF13657"/>
    </source>
</evidence>
<keyword evidence="6" id="KW-0238">DNA-binding</keyword>
<dbReference type="PANTHER" id="PTHR37419">
    <property type="entry name" value="SERINE/THREONINE-PROTEIN KINASE TOXIN HIPA"/>
    <property type="match status" value="1"/>
</dbReference>
<sequence>MASTSDIYVWVWLPESTAPVPAGRLREGAPGQFSFDYGRRYLERRNAISLSPTLPLSERTFEPTGSLGLPGALRDASPDAWGRRVVQYQVTGNRGDDADTGDLDERTYLLNSGSNRFGAIDFQRSVTDYVPRAATPVPLGTLLNAADLVEAGGDLPFELERALLSGTAMGGARPKSVIHDSGREYIAKFTASNDHFPVVGAEAASMFLAEKAGLDVARTRVESVLGRIVLLVERFDRTNDGGRILATSALTLTGLDELQARSGSYVEFLDALRSNGAPEGTASELFARIAFNMSISNSDDHLRNHAALWDGSIAILSPAYDLSPMRRSGETASQAIAYDRNGTKRNNLADLIASRSLYDLTKDEANNIVARIEDAIHVHWAEAADFGMLTGADRRLLWGRQFLNPGTLYGFRDR</sequence>
<dbReference type="GO" id="GO:0004674">
    <property type="term" value="F:protein serine/threonine kinase activity"/>
    <property type="evidence" value="ECO:0007669"/>
    <property type="project" value="TreeGrafter"/>
</dbReference>
<reference evidence="6 7" key="1">
    <citation type="submission" date="2018-11" db="EMBL/GenBank/DDBJ databases">
        <authorList>
            <person name="Criscuolo A."/>
        </authorList>
    </citation>
    <scope>NUCLEOTIDE SEQUENCE [LARGE SCALE GENOMIC DNA]</scope>
    <source>
        <strain evidence="6">AT11b</strain>
    </source>
</reference>
<comment type="similarity">
    <text evidence="1">Belongs to the HipA Ser/Thr kinase family.</text>
</comment>
<proteinExistence type="inferred from homology"/>
<dbReference type="Proteomes" id="UP000280861">
    <property type="component" value="Unassembled WGS sequence"/>
</dbReference>
<feature type="domain" description="HipA N-terminal subdomain 1" evidence="5">
    <location>
        <begin position="20"/>
        <end position="122"/>
    </location>
</feature>
<dbReference type="GO" id="GO:0005829">
    <property type="term" value="C:cytosol"/>
    <property type="evidence" value="ECO:0007669"/>
    <property type="project" value="TreeGrafter"/>
</dbReference>
<evidence type="ECO:0000256" key="3">
    <source>
        <dbReference type="ARBA" id="ARBA00022777"/>
    </source>
</evidence>
<accession>A0A3P5X099</accession>
<dbReference type="InterPro" id="IPR017508">
    <property type="entry name" value="HipA_N1"/>
</dbReference>
<organism evidence="6 7">
    <name type="scientific">Arthrobacter ulcerisalmonis</name>
    <dbReference type="NCBI Taxonomy" id="2483813"/>
    <lineage>
        <taxon>Bacteria</taxon>
        <taxon>Bacillati</taxon>
        <taxon>Actinomycetota</taxon>
        <taxon>Actinomycetes</taxon>
        <taxon>Micrococcales</taxon>
        <taxon>Micrococcaceae</taxon>
        <taxon>Arthrobacter</taxon>
    </lineage>
</organism>
<dbReference type="AlphaFoldDB" id="A0A3P5X099"/>
<protein>
    <submittedName>
        <fullName evidence="6">Putative DNA-binding transcriptional regulator</fullName>
    </submittedName>
</protein>
<evidence type="ECO:0000256" key="1">
    <source>
        <dbReference type="ARBA" id="ARBA00010164"/>
    </source>
</evidence>
<evidence type="ECO:0000313" key="7">
    <source>
        <dbReference type="Proteomes" id="UP000280861"/>
    </source>
</evidence>
<dbReference type="InterPro" id="IPR012893">
    <property type="entry name" value="HipA-like_C"/>
</dbReference>
<dbReference type="Pfam" id="PF13657">
    <property type="entry name" value="Couple_hipA"/>
    <property type="match status" value="1"/>
</dbReference>
<keyword evidence="2" id="KW-0808">Transferase</keyword>